<feature type="transmembrane region" description="Helical" evidence="1">
    <location>
        <begin position="35"/>
        <end position="53"/>
    </location>
</feature>
<keyword evidence="1" id="KW-1133">Transmembrane helix</keyword>
<proteinExistence type="predicted"/>
<dbReference type="AlphaFoldDB" id="A0A6J4R135"/>
<reference evidence="2" key="1">
    <citation type="submission" date="2020-02" db="EMBL/GenBank/DDBJ databases">
        <authorList>
            <person name="Meier V. D."/>
        </authorList>
    </citation>
    <scope>NUCLEOTIDE SEQUENCE</scope>
    <source>
        <strain evidence="2">AVDCRST_MAG25</strain>
    </source>
</reference>
<protein>
    <recommendedName>
        <fullName evidence="3">VanZ-like domain-containing protein</fullName>
    </recommendedName>
</protein>
<keyword evidence="1" id="KW-0472">Membrane</keyword>
<evidence type="ECO:0000256" key="1">
    <source>
        <dbReference type="SAM" id="Phobius"/>
    </source>
</evidence>
<dbReference type="EMBL" id="CADCVI010000054">
    <property type="protein sequence ID" value="CAA9461098.1"/>
    <property type="molecule type" value="Genomic_DNA"/>
</dbReference>
<dbReference type="Pfam" id="PF09997">
    <property type="entry name" value="DUF2238"/>
    <property type="match status" value="1"/>
</dbReference>
<gene>
    <name evidence="2" type="ORF">AVDCRST_MAG25-863</name>
</gene>
<feature type="transmembrane region" description="Helical" evidence="1">
    <location>
        <begin position="74"/>
        <end position="98"/>
    </location>
</feature>
<feature type="transmembrane region" description="Helical" evidence="1">
    <location>
        <begin position="104"/>
        <end position="122"/>
    </location>
</feature>
<dbReference type="InterPro" id="IPR014509">
    <property type="entry name" value="YjdF-like"/>
</dbReference>
<organism evidence="2">
    <name type="scientific">uncultured Rubrobacteraceae bacterium</name>
    <dbReference type="NCBI Taxonomy" id="349277"/>
    <lineage>
        <taxon>Bacteria</taxon>
        <taxon>Bacillati</taxon>
        <taxon>Actinomycetota</taxon>
        <taxon>Rubrobacteria</taxon>
        <taxon>Rubrobacterales</taxon>
        <taxon>Rubrobacteraceae</taxon>
        <taxon>environmental samples</taxon>
    </lineage>
</organism>
<sequence length="143" mass="15375">MPRTWVVALIVICIVLNGAGFLWHLFEPVPLYDEIAHLLTPLVLVAVVAEVIYRNGGDEEFFDTPRHAIVTGSAIGLLGAAGWEGVEVVLSAMGVAISNTLADSLFDVFLGVVGGAAGAYIADHFLDRLFGRSRTDSNRPRVR</sequence>
<feature type="transmembrane region" description="Helical" evidence="1">
    <location>
        <begin position="5"/>
        <end position="23"/>
    </location>
</feature>
<accession>A0A6J4R135</accession>
<evidence type="ECO:0000313" key="2">
    <source>
        <dbReference type="EMBL" id="CAA9461098.1"/>
    </source>
</evidence>
<keyword evidence="1" id="KW-0812">Transmembrane</keyword>
<name>A0A6J4R135_9ACTN</name>
<evidence type="ECO:0008006" key="3">
    <source>
        <dbReference type="Google" id="ProtNLM"/>
    </source>
</evidence>